<keyword evidence="6" id="KW-1185">Reference proteome</keyword>
<evidence type="ECO:0000256" key="3">
    <source>
        <dbReference type="ARBA" id="ARBA00023002"/>
    </source>
</evidence>
<dbReference type="Proteomes" id="UP001175226">
    <property type="component" value="Unassembled WGS sequence"/>
</dbReference>
<dbReference type="Gene3D" id="3.40.50.720">
    <property type="entry name" value="NAD(P)-binding Rossmann-like Domain"/>
    <property type="match status" value="1"/>
</dbReference>
<feature type="transmembrane region" description="Helical" evidence="4">
    <location>
        <begin position="139"/>
        <end position="158"/>
    </location>
</feature>
<dbReference type="InterPro" id="IPR002347">
    <property type="entry name" value="SDR_fam"/>
</dbReference>
<evidence type="ECO:0000313" key="5">
    <source>
        <dbReference type="EMBL" id="KAK0449214.1"/>
    </source>
</evidence>
<comment type="similarity">
    <text evidence="1">Belongs to the short-chain dehydrogenases/reductases (SDR) family.</text>
</comment>
<protein>
    <submittedName>
        <fullName evidence="5">Short-chain dehydrogenase</fullName>
    </submittedName>
</protein>
<proteinExistence type="inferred from homology"/>
<dbReference type="EMBL" id="JAUEPT010000008">
    <property type="protein sequence ID" value="KAK0449214.1"/>
    <property type="molecule type" value="Genomic_DNA"/>
</dbReference>
<keyword evidence="3" id="KW-0560">Oxidoreductase</keyword>
<dbReference type="PRINTS" id="PR00081">
    <property type="entry name" value="GDHRDH"/>
</dbReference>
<keyword evidence="4" id="KW-0812">Transmembrane</keyword>
<accession>A0AA39JXE7</accession>
<evidence type="ECO:0000313" key="6">
    <source>
        <dbReference type="Proteomes" id="UP001175226"/>
    </source>
</evidence>
<name>A0AA39JXE7_9AGAR</name>
<keyword evidence="4" id="KW-0472">Membrane</keyword>
<dbReference type="PROSITE" id="PS00061">
    <property type="entry name" value="ADH_SHORT"/>
    <property type="match status" value="1"/>
</dbReference>
<evidence type="ECO:0000256" key="1">
    <source>
        <dbReference type="ARBA" id="ARBA00006484"/>
    </source>
</evidence>
<evidence type="ECO:0000256" key="4">
    <source>
        <dbReference type="SAM" id="Phobius"/>
    </source>
</evidence>
<dbReference type="InterPro" id="IPR036291">
    <property type="entry name" value="NAD(P)-bd_dom_sf"/>
</dbReference>
<evidence type="ECO:0000256" key="2">
    <source>
        <dbReference type="ARBA" id="ARBA00022857"/>
    </source>
</evidence>
<dbReference type="InterPro" id="IPR052178">
    <property type="entry name" value="Sec_Metab_Biosynth_SDR"/>
</dbReference>
<organism evidence="5 6">
    <name type="scientific">Armillaria borealis</name>
    <dbReference type="NCBI Taxonomy" id="47425"/>
    <lineage>
        <taxon>Eukaryota</taxon>
        <taxon>Fungi</taxon>
        <taxon>Dikarya</taxon>
        <taxon>Basidiomycota</taxon>
        <taxon>Agaricomycotina</taxon>
        <taxon>Agaricomycetes</taxon>
        <taxon>Agaricomycetidae</taxon>
        <taxon>Agaricales</taxon>
        <taxon>Marasmiineae</taxon>
        <taxon>Physalacriaceae</taxon>
        <taxon>Armillaria</taxon>
    </lineage>
</organism>
<keyword evidence="2" id="KW-0521">NADP</keyword>
<dbReference type="PANTHER" id="PTHR43618">
    <property type="entry name" value="7-ALPHA-HYDROXYSTEROID DEHYDROGENASE"/>
    <property type="match status" value="1"/>
</dbReference>
<reference evidence="5" key="1">
    <citation type="submission" date="2023-06" db="EMBL/GenBank/DDBJ databases">
        <authorList>
            <consortium name="Lawrence Berkeley National Laboratory"/>
            <person name="Ahrendt S."/>
            <person name="Sahu N."/>
            <person name="Indic B."/>
            <person name="Wong-Bajracharya J."/>
            <person name="Merenyi Z."/>
            <person name="Ke H.-M."/>
            <person name="Monk M."/>
            <person name="Kocsube S."/>
            <person name="Drula E."/>
            <person name="Lipzen A."/>
            <person name="Balint B."/>
            <person name="Henrissat B."/>
            <person name="Andreopoulos B."/>
            <person name="Martin F.M."/>
            <person name="Harder C.B."/>
            <person name="Rigling D."/>
            <person name="Ford K.L."/>
            <person name="Foster G.D."/>
            <person name="Pangilinan J."/>
            <person name="Papanicolaou A."/>
            <person name="Barry K."/>
            <person name="LaButti K."/>
            <person name="Viragh M."/>
            <person name="Koriabine M."/>
            <person name="Yan M."/>
            <person name="Riley R."/>
            <person name="Champramary S."/>
            <person name="Plett K.L."/>
            <person name="Tsai I.J."/>
            <person name="Slot J."/>
            <person name="Sipos G."/>
            <person name="Plett J."/>
            <person name="Nagy L.G."/>
            <person name="Grigoriev I.V."/>
        </authorList>
    </citation>
    <scope>NUCLEOTIDE SEQUENCE</scope>
    <source>
        <strain evidence="5">FPL87.14</strain>
    </source>
</reference>
<dbReference type="SUPFAM" id="SSF51735">
    <property type="entry name" value="NAD(P)-binding Rossmann-fold domains"/>
    <property type="match status" value="1"/>
</dbReference>
<dbReference type="PRINTS" id="PR00080">
    <property type="entry name" value="SDRFAMILY"/>
</dbReference>
<dbReference type="InterPro" id="IPR020904">
    <property type="entry name" value="Sc_DH/Rdtase_CS"/>
</dbReference>
<gene>
    <name evidence="5" type="ORF">EV421DRAFT_1398726</name>
</gene>
<dbReference type="GO" id="GO:0016491">
    <property type="term" value="F:oxidoreductase activity"/>
    <property type="evidence" value="ECO:0007669"/>
    <property type="project" value="UniProtKB-KW"/>
</dbReference>
<dbReference type="AlphaFoldDB" id="A0AA39JXE7"/>
<comment type="caution">
    <text evidence="5">The sequence shown here is derived from an EMBL/GenBank/DDBJ whole genome shotgun (WGS) entry which is preliminary data.</text>
</comment>
<sequence>MSESSYHLKNLFKLSGLVAVVTGGGTGIGLMIARGLAENGAKVYITGRRKDVLEGVVNSGIVKGEVVALPMDVTVKASILEAKKIIEQKEGKLHILVNNAGQAGPMSLWFNDLNSPQHKDAETLGQALFTESEEGWADVFAINVYSIYFVTMAFLGLLDKGTKDQAGYTSSVINITSISAITKLAQQHFAYNTSKSAASHLTKMLATEFALKGIPVRVNAIAPGVYESEMTKTVIRPEDVDATGSGVLPVPARRAGTGEEMAGTAVYLASPSGCYATGQEIVIDGGYLAVNP</sequence>
<dbReference type="Pfam" id="PF13561">
    <property type="entry name" value="adh_short_C2"/>
    <property type="match status" value="1"/>
</dbReference>
<dbReference type="PANTHER" id="PTHR43618:SF4">
    <property type="entry name" value="SHORT CHAIN DEHYDROGENASE_REDUCTASE FAMILY (AFU_ORTHOLOGUE AFUA_7G04540)"/>
    <property type="match status" value="1"/>
</dbReference>
<feature type="transmembrane region" description="Helical" evidence="4">
    <location>
        <begin position="12"/>
        <end position="33"/>
    </location>
</feature>
<keyword evidence="4" id="KW-1133">Transmembrane helix</keyword>